<feature type="transmembrane region" description="Helical" evidence="6">
    <location>
        <begin position="317"/>
        <end position="334"/>
    </location>
</feature>
<keyword evidence="5 6" id="KW-0472">Membrane</keyword>
<dbReference type="NCBIfam" id="TIGR00360">
    <property type="entry name" value="ComEC_N-term"/>
    <property type="match status" value="1"/>
</dbReference>
<evidence type="ECO:0000256" key="3">
    <source>
        <dbReference type="ARBA" id="ARBA00022692"/>
    </source>
</evidence>
<keyword evidence="3 6" id="KW-0812">Transmembrane</keyword>
<evidence type="ECO:0000259" key="7">
    <source>
        <dbReference type="SMART" id="SM00849"/>
    </source>
</evidence>
<dbReference type="Gene3D" id="3.60.15.10">
    <property type="entry name" value="Ribonuclease Z/Hydroxyacylglutathione hydrolase-like"/>
    <property type="match status" value="1"/>
</dbReference>
<evidence type="ECO:0000256" key="2">
    <source>
        <dbReference type="ARBA" id="ARBA00022475"/>
    </source>
</evidence>
<organism evidence="8 9">
    <name type="scientific">Methylococcus capsulatus</name>
    <dbReference type="NCBI Taxonomy" id="414"/>
    <lineage>
        <taxon>Bacteria</taxon>
        <taxon>Pseudomonadati</taxon>
        <taxon>Pseudomonadota</taxon>
        <taxon>Gammaproteobacteria</taxon>
        <taxon>Methylococcales</taxon>
        <taxon>Methylococcaceae</taxon>
        <taxon>Methylococcus</taxon>
    </lineage>
</organism>
<feature type="transmembrane region" description="Helical" evidence="6">
    <location>
        <begin position="256"/>
        <end position="278"/>
    </location>
</feature>
<feature type="transmembrane region" description="Helical" evidence="6">
    <location>
        <begin position="481"/>
        <end position="501"/>
    </location>
</feature>
<evidence type="ECO:0000256" key="4">
    <source>
        <dbReference type="ARBA" id="ARBA00022989"/>
    </source>
</evidence>
<dbReference type="Proteomes" id="UP001158598">
    <property type="component" value="Chromosome"/>
</dbReference>
<proteinExistence type="predicted"/>
<evidence type="ECO:0000313" key="8">
    <source>
        <dbReference type="EMBL" id="CAI8821596.1"/>
    </source>
</evidence>
<evidence type="ECO:0000313" key="9">
    <source>
        <dbReference type="Proteomes" id="UP001158598"/>
    </source>
</evidence>
<reference evidence="8" key="1">
    <citation type="submission" date="2023-03" db="EMBL/GenBank/DDBJ databases">
        <authorList>
            <person name="Pearce D."/>
        </authorList>
    </citation>
    <scope>NUCLEOTIDE SEQUENCE</scope>
    <source>
        <strain evidence="8">Mc</strain>
    </source>
</reference>
<dbReference type="Pfam" id="PF13567">
    <property type="entry name" value="DUF4131"/>
    <property type="match status" value="1"/>
</dbReference>
<dbReference type="Pfam" id="PF00753">
    <property type="entry name" value="Lactamase_B"/>
    <property type="match status" value="1"/>
</dbReference>
<dbReference type="GO" id="GO:0030420">
    <property type="term" value="P:establishment of competence for transformation"/>
    <property type="evidence" value="ECO:0007669"/>
    <property type="project" value="InterPro"/>
</dbReference>
<dbReference type="SUPFAM" id="SSF56281">
    <property type="entry name" value="Metallo-hydrolase/oxidoreductase"/>
    <property type="match status" value="1"/>
</dbReference>
<evidence type="ECO:0000256" key="6">
    <source>
        <dbReference type="SAM" id="Phobius"/>
    </source>
</evidence>
<sequence length="801" mass="86190">MRLSAGAAIVRAPLAKMNAGRGGMAALLGFVSGVIAVQTLPELPSPMLLAGFAIAAAILFFCRWFLGCALLLGFVWASAFALLRLHDDLPHELEGRDIHIEGTVASLPEPNERSVRFEFDVDRILGPEDSRVPRHLRLTWYDAGRTIHAGEHWRLTVRLKRPHGMLNPGGMDYELWLFSRNIRALGYVRESTGNVLLKPANPWLPGAWRQFLSDRIHDTQAGSPFDGVIRALVLGAEDAIAPPQWEVLRRTGTAHLIAISGSHIGLIAFLAYAVTARATTQLHVMRCPPSALAASAAITAAAAYSALTGFAIPTRRALLMIAIAMGGIIAQRHLRPARTLALALAAVVLLDPLAVTSPGFWLSFLAVAFILYLLTGRLHRPGLVGGLAWTNWATSLGLAPALLFFFGQISLVSPLANLFAVPVLGLAITPLALFSALVLLVWPAVGEVLMGFTETLVAWSWKALEWLSALSWAQWQHAAPPFPMALLAALGVAVLMVPRGIPGRWLGLFLLLPAATHAPAPPSEGSYRLTVLDVGQALASVVETHAHTLVFDTGARLSDSFDIGTAVLEPYLRSRDISAIDTLVVSHGDNDHIGGAAALLRRFPVTVALSSAPDKLFHPGARACHAGQNWEWDGVRFEMLWPPAPGSAEGANPGGKENDISCVMKISAAQGSALLTGDIERDAESALVRRHGTALASEVLLAPHHGSKTSSSPEFLSEVRPSTVLVSAGYRNRWGFPSPQVMERYRRFGIRVFDTASGGALTVLPAAEGPGTEILPYRLRHRRYWHDTAIRTERPAGAAPR</sequence>
<dbReference type="NCBIfam" id="TIGR00361">
    <property type="entry name" value="ComEC_Rec2"/>
    <property type="match status" value="1"/>
</dbReference>
<dbReference type="PANTHER" id="PTHR30619:SF1">
    <property type="entry name" value="RECOMBINATION PROTEIN 2"/>
    <property type="match status" value="1"/>
</dbReference>
<dbReference type="SMART" id="SM00849">
    <property type="entry name" value="Lactamase_B"/>
    <property type="match status" value="1"/>
</dbReference>
<evidence type="ECO:0000256" key="5">
    <source>
        <dbReference type="ARBA" id="ARBA00023136"/>
    </source>
</evidence>
<dbReference type="InterPro" id="IPR001279">
    <property type="entry name" value="Metallo-B-lactamas"/>
</dbReference>
<dbReference type="CDD" id="cd07731">
    <property type="entry name" value="ComA-like_MBL-fold"/>
    <property type="match status" value="1"/>
</dbReference>
<feature type="transmembrane region" description="Helical" evidence="6">
    <location>
        <begin position="52"/>
        <end position="83"/>
    </location>
</feature>
<dbReference type="AlphaFoldDB" id="A0AA35V4H6"/>
<feature type="transmembrane region" description="Helical" evidence="6">
    <location>
        <begin position="290"/>
        <end position="310"/>
    </location>
</feature>
<gene>
    <name evidence="8" type="ORF">MCNOR_1957</name>
</gene>
<dbReference type="InterPro" id="IPR004797">
    <property type="entry name" value="Competence_ComEC/Rec2"/>
</dbReference>
<feature type="transmembrane region" description="Helical" evidence="6">
    <location>
        <begin position="354"/>
        <end position="374"/>
    </location>
</feature>
<feature type="domain" description="Metallo-beta-lactamase" evidence="7">
    <location>
        <begin position="536"/>
        <end position="730"/>
    </location>
</feature>
<dbReference type="InterPro" id="IPR036866">
    <property type="entry name" value="RibonucZ/Hydroxyglut_hydro"/>
</dbReference>
<protein>
    <submittedName>
        <fullName evidence="8">Competence protein ComEC</fullName>
    </submittedName>
</protein>
<evidence type="ECO:0000256" key="1">
    <source>
        <dbReference type="ARBA" id="ARBA00004651"/>
    </source>
</evidence>
<dbReference type="InterPro" id="IPR004477">
    <property type="entry name" value="ComEC_N"/>
</dbReference>
<keyword evidence="4 6" id="KW-1133">Transmembrane helix</keyword>
<keyword evidence="2" id="KW-1003">Cell membrane</keyword>
<dbReference type="InterPro" id="IPR052159">
    <property type="entry name" value="Competence_DNA_uptake"/>
</dbReference>
<dbReference type="InterPro" id="IPR025405">
    <property type="entry name" value="DUF4131"/>
</dbReference>
<dbReference type="InterPro" id="IPR035681">
    <property type="entry name" value="ComA-like_MBL"/>
</dbReference>
<name>A0AA35V4H6_METCP</name>
<feature type="transmembrane region" description="Helical" evidence="6">
    <location>
        <begin position="21"/>
        <end position="40"/>
    </location>
</feature>
<comment type="subcellular location">
    <subcellularLocation>
        <location evidence="1">Cell membrane</location>
        <topology evidence="1">Multi-pass membrane protein</topology>
    </subcellularLocation>
</comment>
<accession>A0AA35V4H6</accession>
<dbReference type="PANTHER" id="PTHR30619">
    <property type="entry name" value="DNA INTERNALIZATION/COMPETENCE PROTEIN COMEC/REC2"/>
    <property type="match status" value="1"/>
</dbReference>
<dbReference type="GO" id="GO:0005886">
    <property type="term" value="C:plasma membrane"/>
    <property type="evidence" value="ECO:0007669"/>
    <property type="project" value="UniProtKB-SubCell"/>
</dbReference>
<feature type="transmembrane region" description="Helical" evidence="6">
    <location>
        <begin position="419"/>
        <end position="444"/>
    </location>
</feature>
<dbReference type="Pfam" id="PF03772">
    <property type="entry name" value="Competence"/>
    <property type="match status" value="1"/>
</dbReference>
<dbReference type="EMBL" id="OX458332">
    <property type="protein sequence ID" value="CAI8821596.1"/>
    <property type="molecule type" value="Genomic_DNA"/>
</dbReference>
<feature type="transmembrane region" description="Helical" evidence="6">
    <location>
        <begin position="386"/>
        <end position="407"/>
    </location>
</feature>